<name>A0ACA9KL24_9GLOM</name>
<proteinExistence type="predicted"/>
<sequence>MSGRSVNIYLQEETYNQLRQAVGGRKISRFINEAVLEKLVWEQKQADEKLRQQLIEGYKANAGNKKLQAELGIIKKDSSQIPRIPRQGEIQSIGNTIEFPKIKEFSKPFRPALVTSNNLQNEFDKLVTVVTLTTEDIDKVRPFEVFIRNTKENGLDYPSKVLTGYSFSIYKERLIKKLGVVDEETIKKGQLILDNTPEFLDYCAKSNGLVFFGPIGSGKTAILAMLANELPGENKYATFPQEENIEPQIINLAQQRLVAIKQKSIQDLNIENYCQEVSELQKDFTKLQTNLTQLYKLQKELGQLQLEKKIEVLPNGIKLSLMGDINHVSEKYLSDTNEFNQLTNLSLVGLTRLKKLECCGNLLTDLDYSSLNPEELTELNIADNNFSGQDLSVFSRFTNLKELYIDDIYHKLLEELKKFEGKRLKKIGKAELNDLKDKFTEFLTKYDGGSSQEENDSESENEIINCSNNNKTLKELDLSQSPLLERVIIGDANLPKVREFLSDKSLDLSDNGEYVRKYSNPEEWLEKQYPNPNRQEVEEINLLNLVNIREEGELVVKDFPKLKKIGKIGKDPLTIGKVEEIDISDFKDNKELEIKNCPNLVKLNCSGNSQLTKLIGIENCSKLYYLNDNDKEQLKEFLPDSLIKKIKKRAGEWLEREYPKKGKCSGNFDWDNKGKERGQIKELNISGEELTGELNLKGFSALKHLICHDNQLTNIDLSDCGELEIIDCRKNKLKGITFGNHDLKLKLKEFRGSDNELTDLANIISSIAPESLVRFDVNNNKVSEGKLGDFEKFTGLKILSIGNTESTEDKSGNEFTGSSKDLKKLDELLEIDICDIDGMEVTGFFSWKEAAKDDQSKPIKEQTVNSKNEDKEEKSRGMGNLRTSGEKGSDSSTKKEVNKDELPKKLEKVYCKIDKSKSDGKAKDEKDKIDLLLRHYDRNAKFLDIEKLRMQSKKDLLHRKATDEVKTIVKTPIFLEGNKVKEINEDENNRRDYFDSGKLIYPSKQAEFN</sequence>
<comment type="caution">
    <text evidence="1">The sequence shown here is derived from an EMBL/GenBank/DDBJ whole genome shotgun (WGS) entry which is preliminary data.</text>
</comment>
<dbReference type="EMBL" id="CAJVPW010001244">
    <property type="protein sequence ID" value="CAG8478925.1"/>
    <property type="molecule type" value="Genomic_DNA"/>
</dbReference>
<gene>
    <name evidence="1" type="ORF">SPELUC_LOCUS2037</name>
</gene>
<dbReference type="Proteomes" id="UP000789366">
    <property type="component" value="Unassembled WGS sequence"/>
</dbReference>
<keyword evidence="2" id="KW-1185">Reference proteome</keyword>
<protein>
    <submittedName>
        <fullName evidence="1">5438_t:CDS:1</fullName>
    </submittedName>
</protein>
<organism evidence="1 2">
    <name type="scientific">Cetraspora pellucida</name>
    <dbReference type="NCBI Taxonomy" id="1433469"/>
    <lineage>
        <taxon>Eukaryota</taxon>
        <taxon>Fungi</taxon>
        <taxon>Fungi incertae sedis</taxon>
        <taxon>Mucoromycota</taxon>
        <taxon>Glomeromycotina</taxon>
        <taxon>Glomeromycetes</taxon>
        <taxon>Diversisporales</taxon>
        <taxon>Gigasporaceae</taxon>
        <taxon>Cetraspora</taxon>
    </lineage>
</organism>
<evidence type="ECO:0000313" key="1">
    <source>
        <dbReference type="EMBL" id="CAG8478925.1"/>
    </source>
</evidence>
<accession>A0ACA9KL24</accession>
<evidence type="ECO:0000313" key="2">
    <source>
        <dbReference type="Proteomes" id="UP000789366"/>
    </source>
</evidence>
<reference evidence="1" key="1">
    <citation type="submission" date="2021-06" db="EMBL/GenBank/DDBJ databases">
        <authorList>
            <person name="Kallberg Y."/>
            <person name="Tangrot J."/>
            <person name="Rosling A."/>
        </authorList>
    </citation>
    <scope>NUCLEOTIDE SEQUENCE</scope>
    <source>
        <strain evidence="1">28 12/20/2015</strain>
    </source>
</reference>